<dbReference type="PROSITE" id="PS50977">
    <property type="entry name" value="HTH_TETR_2"/>
    <property type="match status" value="1"/>
</dbReference>
<name>A0A4D7CUU0_9ENTE</name>
<dbReference type="EMBL" id="CP039712">
    <property type="protein sequence ID" value="QCI87054.1"/>
    <property type="molecule type" value="Genomic_DNA"/>
</dbReference>
<keyword evidence="1" id="KW-0238">DNA-binding</keyword>
<evidence type="ECO:0000313" key="3">
    <source>
        <dbReference type="Proteomes" id="UP000298615"/>
    </source>
</evidence>
<evidence type="ECO:0000313" key="2">
    <source>
        <dbReference type="EMBL" id="QCI87054.1"/>
    </source>
</evidence>
<protein>
    <submittedName>
        <fullName evidence="2">TetR/AcrR family transcriptional regulator</fullName>
    </submittedName>
</protein>
<reference evidence="2 3" key="1">
    <citation type="submission" date="2019-04" db="EMBL/GenBank/DDBJ databases">
        <title>Vagococcus sp. nov., isolated from faeces of yaks (Bos grunniens).</title>
        <authorList>
            <person name="Ge Y."/>
        </authorList>
    </citation>
    <scope>NUCLEOTIDE SEQUENCE [LARGE SCALE GENOMIC DNA]</scope>
    <source>
        <strain evidence="2 3">MN-17</strain>
    </source>
</reference>
<dbReference type="SUPFAM" id="SSF46689">
    <property type="entry name" value="Homeodomain-like"/>
    <property type="match status" value="1"/>
</dbReference>
<dbReference type="Gene3D" id="1.10.357.10">
    <property type="entry name" value="Tetracycline Repressor, domain 2"/>
    <property type="match status" value="1"/>
</dbReference>
<sequence>MARRKTITKDQVLNAAYSLVSTEGFDKFTARNIAQRMKCSTQPIYLEFENMEDLRTQVLEMIKKHLVNDVFSREITGNCLYDIILNYIEFARNERVMYRAIYVEENLDPEALNEFNLDVFMKHMNQDEEFAKLSDEKKNNLFISTWILATGIATLNSSGLYRPSREQIMSLIDEVKNMSFEYEKKLDTK</sequence>
<dbReference type="GO" id="GO:0003677">
    <property type="term" value="F:DNA binding"/>
    <property type="evidence" value="ECO:0007669"/>
    <property type="project" value="UniProtKB-UniRule"/>
</dbReference>
<accession>A0A4D7CUU0</accession>
<gene>
    <name evidence="2" type="ORF">FA707_08780</name>
</gene>
<dbReference type="Pfam" id="PF00440">
    <property type="entry name" value="TetR_N"/>
    <property type="match status" value="1"/>
</dbReference>
<dbReference type="InterPro" id="IPR036271">
    <property type="entry name" value="Tet_transcr_reg_TetR-rel_C_sf"/>
</dbReference>
<proteinExistence type="predicted"/>
<dbReference type="AlphaFoldDB" id="A0A4D7CUU0"/>
<dbReference type="RefSeq" id="WP_136953876.1">
    <property type="nucleotide sequence ID" value="NZ_CP039712.1"/>
</dbReference>
<dbReference type="SUPFAM" id="SSF48498">
    <property type="entry name" value="Tetracyclin repressor-like, C-terminal domain"/>
    <property type="match status" value="1"/>
</dbReference>
<dbReference type="InterPro" id="IPR009057">
    <property type="entry name" value="Homeodomain-like_sf"/>
</dbReference>
<dbReference type="Proteomes" id="UP000298615">
    <property type="component" value="Chromosome"/>
</dbReference>
<dbReference type="KEGG" id="vao:FA707_08780"/>
<keyword evidence="3" id="KW-1185">Reference proteome</keyword>
<organism evidence="2 3">
    <name type="scientific">Vagococcus zengguangii</name>
    <dbReference type="NCBI Taxonomy" id="2571750"/>
    <lineage>
        <taxon>Bacteria</taxon>
        <taxon>Bacillati</taxon>
        <taxon>Bacillota</taxon>
        <taxon>Bacilli</taxon>
        <taxon>Lactobacillales</taxon>
        <taxon>Enterococcaceae</taxon>
        <taxon>Vagococcus</taxon>
    </lineage>
</organism>
<dbReference type="InterPro" id="IPR001647">
    <property type="entry name" value="HTH_TetR"/>
</dbReference>
<dbReference type="OrthoDB" id="66596at2"/>
<evidence type="ECO:0000256" key="1">
    <source>
        <dbReference type="ARBA" id="ARBA00023125"/>
    </source>
</evidence>